<accession>D2VB53</accession>
<keyword evidence="3" id="KW-1185">Reference proteome</keyword>
<dbReference type="EMBL" id="GG738861">
    <property type="protein sequence ID" value="EFC45735.1"/>
    <property type="molecule type" value="Genomic_DNA"/>
</dbReference>
<dbReference type="VEuPathDB" id="AmoebaDB:NAEGRDRAFT_66094"/>
<sequence length="249" mass="28458">MQPIQPPNKQSSSATPSFLNSQQRNQHDEKQPVNDNEEQDELNLSIYEEDNISTDDECHDNGISNLSLHSNHQEDETEDASPLEELNKFVFNIHAFRGELLMNETSNNATIQVYKNTNYSCRNSNFKLHDIPLIFLDGCKDNVFYCKKHCEKVYSHSNLHTTIDRLGGSTTRITAFGLSLLKKAMVLINKESNSFDTLLSNHAQQLALVSYTGLMLMANKKKNQPEWDETELSSFYKHKFIIVLKGITL</sequence>
<evidence type="ECO:0000313" key="3">
    <source>
        <dbReference type="Proteomes" id="UP000006671"/>
    </source>
</evidence>
<dbReference type="InParanoid" id="D2VB53"/>
<evidence type="ECO:0000256" key="1">
    <source>
        <dbReference type="SAM" id="MobiDB-lite"/>
    </source>
</evidence>
<dbReference type="Proteomes" id="UP000006671">
    <property type="component" value="Unassembled WGS sequence"/>
</dbReference>
<feature type="region of interest" description="Disordered" evidence="1">
    <location>
        <begin position="1"/>
        <end position="81"/>
    </location>
</feature>
<name>D2VB53_NAEGR</name>
<proteinExistence type="predicted"/>
<feature type="compositionally biased region" description="Polar residues" evidence="1">
    <location>
        <begin position="7"/>
        <end position="24"/>
    </location>
</feature>
<feature type="compositionally biased region" description="Acidic residues" evidence="1">
    <location>
        <begin position="35"/>
        <end position="58"/>
    </location>
</feature>
<dbReference type="KEGG" id="ngr:NAEGRDRAFT_66094"/>
<organism evidence="3">
    <name type="scientific">Naegleria gruberi</name>
    <name type="common">Amoeba</name>
    <dbReference type="NCBI Taxonomy" id="5762"/>
    <lineage>
        <taxon>Eukaryota</taxon>
        <taxon>Discoba</taxon>
        <taxon>Heterolobosea</taxon>
        <taxon>Tetramitia</taxon>
        <taxon>Eutetramitia</taxon>
        <taxon>Vahlkampfiidae</taxon>
        <taxon>Naegleria</taxon>
    </lineage>
</organism>
<dbReference type="AlphaFoldDB" id="D2VB53"/>
<protein>
    <submittedName>
        <fullName evidence="2">Predicted protein</fullName>
    </submittedName>
</protein>
<reference evidence="2 3" key="1">
    <citation type="journal article" date="2010" name="Cell">
        <title>The genome of Naegleria gruberi illuminates early eukaryotic versatility.</title>
        <authorList>
            <person name="Fritz-Laylin L.K."/>
            <person name="Prochnik S.E."/>
            <person name="Ginger M.L."/>
            <person name="Dacks J.B."/>
            <person name="Carpenter M.L."/>
            <person name="Field M.C."/>
            <person name="Kuo A."/>
            <person name="Paredez A."/>
            <person name="Chapman J."/>
            <person name="Pham J."/>
            <person name="Shu S."/>
            <person name="Neupane R."/>
            <person name="Cipriano M."/>
            <person name="Mancuso J."/>
            <person name="Tu H."/>
            <person name="Salamov A."/>
            <person name="Lindquist E."/>
            <person name="Shapiro H."/>
            <person name="Lucas S."/>
            <person name="Grigoriev I.V."/>
            <person name="Cande W.Z."/>
            <person name="Fulton C."/>
            <person name="Rokhsar D.S."/>
            <person name="Dawson S.C."/>
        </authorList>
    </citation>
    <scope>NUCLEOTIDE SEQUENCE [LARGE SCALE GENOMIC DNA]</scope>
    <source>
        <strain evidence="2 3">NEG-M</strain>
    </source>
</reference>
<evidence type="ECO:0000313" key="2">
    <source>
        <dbReference type="EMBL" id="EFC45735.1"/>
    </source>
</evidence>
<dbReference type="RefSeq" id="XP_002678479.1">
    <property type="nucleotide sequence ID" value="XM_002678433.1"/>
</dbReference>
<gene>
    <name evidence="2" type="ORF">NAEGRDRAFT_66094</name>
</gene>
<dbReference type="GeneID" id="8850459"/>